<gene>
    <name evidence="1" type="ORF">HINF_LOCUS56411</name>
    <name evidence="2" type="ORF">HINF_LOCUS75501</name>
</gene>
<comment type="caution">
    <text evidence="1">The sequence shown here is derived from an EMBL/GenBank/DDBJ whole genome shotgun (WGS) entry which is preliminary data.</text>
</comment>
<name>A0AA86R7M5_9EUKA</name>
<evidence type="ECO:0000313" key="1">
    <source>
        <dbReference type="EMBL" id="CAI9968766.1"/>
    </source>
</evidence>
<dbReference type="EMBL" id="CATOUU010001048">
    <property type="protein sequence ID" value="CAI9968766.1"/>
    <property type="molecule type" value="Genomic_DNA"/>
</dbReference>
<dbReference type="EMBL" id="CAXDID020000671">
    <property type="protein sequence ID" value="CAL6109555.1"/>
    <property type="molecule type" value="Genomic_DNA"/>
</dbReference>
<keyword evidence="3" id="KW-1185">Reference proteome</keyword>
<organism evidence="1">
    <name type="scientific">Hexamita inflata</name>
    <dbReference type="NCBI Taxonomy" id="28002"/>
    <lineage>
        <taxon>Eukaryota</taxon>
        <taxon>Metamonada</taxon>
        <taxon>Diplomonadida</taxon>
        <taxon>Hexamitidae</taxon>
        <taxon>Hexamitinae</taxon>
        <taxon>Hexamita</taxon>
    </lineage>
</organism>
<reference evidence="2 3" key="2">
    <citation type="submission" date="2024-07" db="EMBL/GenBank/DDBJ databases">
        <authorList>
            <person name="Akdeniz Z."/>
        </authorList>
    </citation>
    <scope>NUCLEOTIDE SEQUENCE [LARGE SCALE GENOMIC DNA]</scope>
</reference>
<reference evidence="1" key="1">
    <citation type="submission" date="2023-06" db="EMBL/GenBank/DDBJ databases">
        <authorList>
            <person name="Kurt Z."/>
        </authorList>
    </citation>
    <scope>NUCLEOTIDE SEQUENCE</scope>
</reference>
<evidence type="ECO:0000313" key="2">
    <source>
        <dbReference type="EMBL" id="CAL6109555.1"/>
    </source>
</evidence>
<evidence type="ECO:0000313" key="3">
    <source>
        <dbReference type="Proteomes" id="UP001642409"/>
    </source>
</evidence>
<proteinExistence type="predicted"/>
<dbReference type="Proteomes" id="UP001642409">
    <property type="component" value="Unassembled WGS sequence"/>
</dbReference>
<sequence>MCKQHSGHVPSPFALQKTRQIYNSRFQIQLTRVQDFLEHGNICGLQYKSSACRETEYYYLCDGTFLLKRQTARCSRSQLKINVYHSFFQLLNARTILLTPQFGQCLKPENMAPIFGQPILYLKLQVDSTWVSRTIAQQIHFARRLRRHGKQNNQQRRRQRISQSIQPSVLMHYRLLIISTRVRIQYNCSIEYLWPTTTTGLKVRTKAFAFYRAQEYYVLHKCRGFEPQRFTHRKFDLGHLYKLLKLYDNTQEYIIIINRTVSDVEKYSINICSPCSIPNSNRAHSNLLVICRLNHLLPHDLVSIPSITQMISCTEQSQGLSQF</sequence>
<dbReference type="AlphaFoldDB" id="A0AA86R7M5"/>
<accession>A0AA86R7M5</accession>
<protein>
    <submittedName>
        <fullName evidence="2">Hypothetical_protein</fullName>
    </submittedName>
</protein>